<feature type="compositionally biased region" description="Low complexity" evidence="10">
    <location>
        <begin position="151"/>
        <end position="164"/>
    </location>
</feature>
<evidence type="ECO:0000313" key="13">
    <source>
        <dbReference type="Proteomes" id="UP000275408"/>
    </source>
</evidence>
<feature type="compositionally biased region" description="Polar residues" evidence="10">
    <location>
        <begin position="390"/>
        <end position="406"/>
    </location>
</feature>
<keyword evidence="13" id="KW-1185">Reference proteome</keyword>
<dbReference type="GO" id="GO:0005930">
    <property type="term" value="C:axoneme"/>
    <property type="evidence" value="ECO:0007669"/>
    <property type="project" value="TreeGrafter"/>
</dbReference>
<evidence type="ECO:0000256" key="5">
    <source>
        <dbReference type="ARBA" id="ARBA00022490"/>
    </source>
</evidence>
<evidence type="ECO:0000256" key="10">
    <source>
        <dbReference type="SAM" id="MobiDB-lite"/>
    </source>
</evidence>
<dbReference type="OrthoDB" id="272687at2759"/>
<keyword evidence="7" id="KW-0969">Cilium</keyword>
<dbReference type="InterPro" id="IPR023379">
    <property type="entry name" value="BART_dom"/>
</dbReference>
<keyword evidence="8" id="KW-0966">Cell projection</keyword>
<proteinExistence type="inferred from homology"/>
<evidence type="ECO:0000256" key="4">
    <source>
        <dbReference type="ARBA" id="ARBA00021815"/>
    </source>
</evidence>
<feature type="compositionally biased region" description="Basic and acidic residues" evidence="10">
    <location>
        <begin position="246"/>
        <end position="258"/>
    </location>
</feature>
<keyword evidence="6" id="KW-0175">Coiled coil</keyword>
<dbReference type="Gene3D" id="1.20.1520.10">
    <property type="entry name" value="ADP-ribosylation factor-like 2-binding protein, domain"/>
    <property type="match status" value="1"/>
</dbReference>
<evidence type="ECO:0000313" key="12">
    <source>
        <dbReference type="EMBL" id="RMX60969.1"/>
    </source>
</evidence>
<evidence type="ECO:0000256" key="7">
    <source>
        <dbReference type="ARBA" id="ARBA00023069"/>
    </source>
</evidence>
<organism evidence="12 13">
    <name type="scientific">Pocillopora damicornis</name>
    <name type="common">Cauliflower coral</name>
    <name type="synonym">Millepora damicornis</name>
    <dbReference type="NCBI Taxonomy" id="46731"/>
    <lineage>
        <taxon>Eukaryota</taxon>
        <taxon>Metazoa</taxon>
        <taxon>Cnidaria</taxon>
        <taxon>Anthozoa</taxon>
        <taxon>Hexacorallia</taxon>
        <taxon>Scleractinia</taxon>
        <taxon>Astrocoeniina</taxon>
        <taxon>Pocilloporidae</taxon>
        <taxon>Pocillopora</taxon>
    </lineage>
</organism>
<evidence type="ECO:0000256" key="8">
    <source>
        <dbReference type="ARBA" id="ARBA00023273"/>
    </source>
</evidence>
<evidence type="ECO:0000256" key="3">
    <source>
        <dbReference type="ARBA" id="ARBA00007460"/>
    </source>
</evidence>
<dbReference type="OMA" id="HKSPGHF"/>
<comment type="subcellular location">
    <subcellularLocation>
        <location evidence="1">Cell projection</location>
        <location evidence="1">Cilium</location>
    </subcellularLocation>
    <subcellularLocation>
        <location evidence="2">Cytoplasm</location>
    </subcellularLocation>
</comment>
<sequence length="449" mass="50112">MATVEGEFIFDAVGGFLTSPIWNYPVRTFIEQNSLVFDPDGENHEAYQEIHKKYKEMVDTLLSSFIKDVGISEEQFMKACQEGRSSPQFNSINRDVFDHMWAAEDYEVFKRLMIQKNIELQLQALQLLQQVHNVQMPMPIPMQNQIPMPVSVAPPKSVPMAPSSSVPPPPGADEDAIMQEVLRRSKEEFESKQKDAKAKTEQEFERTLAESTEESKRLTEIAKREQDELEKALQISLEAQKMQTAEVEKLRDEVKKSTSEGSPQPTSAEAKPAPKPSPAESKAATKASPVASKTAPKPSPVKSKSPTQPKSQASGLPPLSVKTKKADTPVNAAEGWLKSAKEDAANIASVTPTQSKEVSEEEMKRRAAYLKQQRDKLMDLKRQEREKNLTKYTEQQPKARPTSSRAARQVTAGEQVPSPAAKSDKDGEKKLAMRRALADVLKREVVDKN</sequence>
<name>A0A3M6V521_POCDA</name>
<dbReference type="PANTHER" id="PTHR21532">
    <property type="entry name" value="PHOSPHODIESTERASE HL"/>
    <property type="match status" value="1"/>
</dbReference>
<feature type="compositionally biased region" description="Basic and acidic residues" evidence="10">
    <location>
        <begin position="181"/>
        <end position="217"/>
    </location>
</feature>
<feature type="region of interest" description="Disordered" evidence="10">
    <location>
        <begin position="151"/>
        <end position="217"/>
    </location>
</feature>
<dbReference type="EMBL" id="RCHS01000092">
    <property type="protein sequence ID" value="RMX60969.1"/>
    <property type="molecule type" value="Genomic_DNA"/>
</dbReference>
<dbReference type="GO" id="GO:0097546">
    <property type="term" value="C:ciliary base"/>
    <property type="evidence" value="ECO:0007669"/>
    <property type="project" value="TreeGrafter"/>
</dbReference>
<protein>
    <recommendedName>
        <fullName evidence="4">Cilia- and flagella-associated protein 36</fullName>
    </recommendedName>
    <alternativeName>
        <fullName evidence="9">Coiled-coil domain-containing protein 104</fullName>
    </alternativeName>
</protein>
<feature type="domain" description="BART" evidence="11">
    <location>
        <begin position="7"/>
        <end position="121"/>
    </location>
</feature>
<feature type="region of interest" description="Disordered" evidence="10">
    <location>
        <begin position="239"/>
        <end position="362"/>
    </location>
</feature>
<evidence type="ECO:0000256" key="1">
    <source>
        <dbReference type="ARBA" id="ARBA00004138"/>
    </source>
</evidence>
<feature type="region of interest" description="Disordered" evidence="10">
    <location>
        <begin position="382"/>
        <end position="431"/>
    </location>
</feature>
<comment type="caution">
    <text evidence="12">The sequence shown here is derived from an EMBL/GenBank/DDBJ whole genome shotgun (WGS) entry which is preliminary data.</text>
</comment>
<evidence type="ECO:0000256" key="2">
    <source>
        <dbReference type="ARBA" id="ARBA00004496"/>
    </source>
</evidence>
<accession>A0A3M6V521</accession>
<dbReference type="InterPro" id="IPR003903">
    <property type="entry name" value="UIM_dom"/>
</dbReference>
<evidence type="ECO:0000259" key="11">
    <source>
        <dbReference type="Pfam" id="PF11527"/>
    </source>
</evidence>
<dbReference type="PROSITE" id="PS50330">
    <property type="entry name" value="UIM"/>
    <property type="match status" value="1"/>
</dbReference>
<dbReference type="InterPro" id="IPR042541">
    <property type="entry name" value="BART_sf"/>
</dbReference>
<evidence type="ECO:0000256" key="6">
    <source>
        <dbReference type="ARBA" id="ARBA00023054"/>
    </source>
</evidence>
<comment type="similarity">
    <text evidence="3">Belongs to the CFAP36 family.</text>
</comment>
<dbReference type="InterPro" id="IPR038888">
    <property type="entry name" value="CFAP36"/>
</dbReference>
<feature type="compositionally biased region" description="Basic and acidic residues" evidence="10">
    <location>
        <begin position="422"/>
        <end position="431"/>
    </location>
</feature>
<evidence type="ECO:0000256" key="9">
    <source>
        <dbReference type="ARBA" id="ARBA00031593"/>
    </source>
</evidence>
<gene>
    <name evidence="12" type="ORF">pdam_00023806</name>
</gene>
<dbReference type="Proteomes" id="UP000275408">
    <property type="component" value="Unassembled WGS sequence"/>
</dbReference>
<dbReference type="Pfam" id="PF11527">
    <property type="entry name" value="ARL2_Bind_BART"/>
    <property type="match status" value="1"/>
</dbReference>
<keyword evidence="5" id="KW-0963">Cytoplasm</keyword>
<reference evidence="12 13" key="1">
    <citation type="journal article" date="2018" name="Sci. Rep.">
        <title>Comparative analysis of the Pocillopora damicornis genome highlights role of immune system in coral evolution.</title>
        <authorList>
            <person name="Cunning R."/>
            <person name="Bay R.A."/>
            <person name="Gillette P."/>
            <person name="Baker A.C."/>
            <person name="Traylor-Knowles N."/>
        </authorList>
    </citation>
    <scope>NUCLEOTIDE SEQUENCE [LARGE SCALE GENOMIC DNA]</scope>
    <source>
        <strain evidence="12">RSMAS</strain>
        <tissue evidence="12">Whole animal</tissue>
    </source>
</reference>
<feature type="compositionally biased region" description="Low complexity" evidence="10">
    <location>
        <begin position="278"/>
        <end position="314"/>
    </location>
</feature>
<dbReference type="PANTHER" id="PTHR21532:SF0">
    <property type="entry name" value="CILIA- AND FLAGELLA-ASSOCIATED PROTEIN 36"/>
    <property type="match status" value="1"/>
</dbReference>
<dbReference type="AlphaFoldDB" id="A0A3M6V521"/>
<dbReference type="STRING" id="46731.A0A3M6V521"/>